<dbReference type="Pfam" id="PF13378">
    <property type="entry name" value="MR_MLE_C"/>
    <property type="match status" value="1"/>
</dbReference>
<dbReference type="EMBL" id="JACIBV010000001">
    <property type="protein sequence ID" value="MBB3732660.1"/>
    <property type="molecule type" value="Genomic_DNA"/>
</dbReference>
<keyword evidence="1 4" id="KW-0456">Lyase</keyword>
<accession>A0A7W5VID9</accession>
<dbReference type="CDD" id="cd03316">
    <property type="entry name" value="MR_like"/>
    <property type="match status" value="1"/>
</dbReference>
<evidence type="ECO:0000256" key="2">
    <source>
        <dbReference type="SAM" id="MobiDB-lite"/>
    </source>
</evidence>
<proteinExistence type="predicted"/>
<dbReference type="InterPro" id="IPR002220">
    <property type="entry name" value="DapA-like"/>
</dbReference>
<dbReference type="Proteomes" id="UP000579945">
    <property type="component" value="Unassembled WGS sequence"/>
</dbReference>
<dbReference type="GO" id="GO:0016829">
    <property type="term" value="F:lyase activity"/>
    <property type="evidence" value="ECO:0007669"/>
    <property type="project" value="UniProtKB-KW"/>
</dbReference>
<dbReference type="InterPro" id="IPR036849">
    <property type="entry name" value="Enolase-like_C_sf"/>
</dbReference>
<dbReference type="InterPro" id="IPR018110">
    <property type="entry name" value="Mandel_Rmase/mucon_lact_enz_CS"/>
</dbReference>
<organism evidence="4 5">
    <name type="scientific">Nonomuraea dietziae</name>
    <dbReference type="NCBI Taxonomy" id="65515"/>
    <lineage>
        <taxon>Bacteria</taxon>
        <taxon>Bacillati</taxon>
        <taxon>Actinomycetota</taxon>
        <taxon>Actinomycetes</taxon>
        <taxon>Streptosporangiales</taxon>
        <taxon>Streptosporangiaceae</taxon>
        <taxon>Nonomuraea</taxon>
    </lineage>
</organism>
<dbReference type="PROSITE" id="PS00908">
    <property type="entry name" value="MR_MLE_1"/>
    <property type="match status" value="1"/>
</dbReference>
<sequence>MLQVKIERVDTFVVKLVPPEAYLGAHPGEAEGGYFLRPPWRSLYSSRFETVLTRITCSDGSYGWGEGLAPVAPEVLKEIIDRLLAPALLGQDPRRVRPLWTRLGGLMRERGHLVGHQADAMAAVDIALWDLAGKLHGAPVHALLGGAFRDEVPTYVSGLPRPTDAERAALAAEWAGRGVRAVKLHLGNGVEEDLATYDAVAAAHPGLRIAIDAHWAYDLSQALRLGRALDERGAWFLEAPLVPEDLAAHRELAAALATPVAVGEAMRNRYEFRAWLEARAVDLCQPDVGRTGITEAMAIAEVAAAHHVPVAPHHSVGLGVMVAAGVHLAAAIEAMPALEYQPGTMAVADRVLTAPIAGGPRQLRPVRHPWPRRRGRPLPDRGAPVSRGLIPVLATPFHPDGTLDLPSLRRLVDFQLESGVDGMAVFGFASEGFALTAAERAEILGVVAGNGVPVVAGVGSTGTLDAIEQVRAAAEHGADVVMLLPPYLVKPSGSQVIDFFGAVAAEGGLPVMIQDAPAQTGVPMPVSLLVELLKLEGVESVKIETQPTAPKVGALAADFAVLGGQNALFVLEEYARGAVGTMPACEFPDLLAPVLSTWSEGDRAGARAAFTRLLPLIRYGLQPGIAWSIHKHVLVRRGIIASATVRPPALDADAATLAWLDDILDDLA</sequence>
<dbReference type="Pfam" id="PF02746">
    <property type="entry name" value="MR_MLE_N"/>
    <property type="match status" value="1"/>
</dbReference>
<dbReference type="Gene3D" id="3.20.20.70">
    <property type="entry name" value="Aldolase class I"/>
    <property type="match status" value="1"/>
</dbReference>
<dbReference type="SMART" id="SM01130">
    <property type="entry name" value="DHDPS"/>
    <property type="match status" value="1"/>
</dbReference>
<dbReference type="GeneID" id="95396053"/>
<dbReference type="SUPFAM" id="SSF51569">
    <property type="entry name" value="Aldolase"/>
    <property type="match status" value="1"/>
</dbReference>
<dbReference type="SFLD" id="SFLDG00179">
    <property type="entry name" value="mandelate_racemase"/>
    <property type="match status" value="1"/>
</dbReference>
<dbReference type="SMART" id="SM00922">
    <property type="entry name" value="MR_MLE"/>
    <property type="match status" value="1"/>
</dbReference>
<dbReference type="InterPro" id="IPR029065">
    <property type="entry name" value="Enolase_C-like"/>
</dbReference>
<evidence type="ECO:0000313" key="5">
    <source>
        <dbReference type="Proteomes" id="UP000579945"/>
    </source>
</evidence>
<name>A0A7W5VID9_9ACTN</name>
<dbReference type="SFLD" id="SFLDS00001">
    <property type="entry name" value="Enolase"/>
    <property type="match status" value="1"/>
</dbReference>
<dbReference type="SUPFAM" id="SSF51604">
    <property type="entry name" value="Enolase C-terminal domain-like"/>
    <property type="match status" value="1"/>
</dbReference>
<dbReference type="InterPro" id="IPR013342">
    <property type="entry name" value="Mandelate_racemase_C"/>
</dbReference>
<protein>
    <submittedName>
        <fullName evidence="4">L-alanine-DL-glutamate epimerase-like enolase superfamily enzyme/dihydrodipicolinate synthase/N-acetylneuraminate lyase</fullName>
    </submittedName>
</protein>
<dbReference type="GO" id="GO:0009063">
    <property type="term" value="P:amino acid catabolic process"/>
    <property type="evidence" value="ECO:0007669"/>
    <property type="project" value="InterPro"/>
</dbReference>
<gene>
    <name evidence="4" type="ORF">FHR33_008520</name>
</gene>
<evidence type="ECO:0000313" key="4">
    <source>
        <dbReference type="EMBL" id="MBB3732660.1"/>
    </source>
</evidence>
<dbReference type="InterPro" id="IPR029017">
    <property type="entry name" value="Enolase-like_N"/>
</dbReference>
<dbReference type="SUPFAM" id="SSF54826">
    <property type="entry name" value="Enolase N-terminal domain-like"/>
    <property type="match status" value="1"/>
</dbReference>
<dbReference type="InterPro" id="IPR013341">
    <property type="entry name" value="Mandelate_racemase_N_dom"/>
</dbReference>
<dbReference type="Gene3D" id="3.20.20.120">
    <property type="entry name" value="Enolase-like C-terminal domain"/>
    <property type="match status" value="1"/>
</dbReference>
<dbReference type="AlphaFoldDB" id="A0A7W5VID9"/>
<dbReference type="InterPro" id="IPR013785">
    <property type="entry name" value="Aldolase_TIM"/>
</dbReference>
<feature type="region of interest" description="Disordered" evidence="2">
    <location>
        <begin position="362"/>
        <end position="381"/>
    </location>
</feature>
<evidence type="ECO:0000256" key="1">
    <source>
        <dbReference type="ARBA" id="ARBA00023239"/>
    </source>
</evidence>
<dbReference type="PRINTS" id="PR00146">
    <property type="entry name" value="DHPICSNTHASE"/>
</dbReference>
<evidence type="ECO:0000259" key="3">
    <source>
        <dbReference type="SMART" id="SM00922"/>
    </source>
</evidence>
<dbReference type="InterPro" id="IPR034593">
    <property type="entry name" value="DgoD-like"/>
</dbReference>
<dbReference type="Pfam" id="PF00701">
    <property type="entry name" value="DHDPS"/>
    <property type="match status" value="1"/>
</dbReference>
<feature type="domain" description="Mandelate racemase/muconate lactonizing enzyme C-terminal" evidence="3">
    <location>
        <begin position="165"/>
        <end position="259"/>
    </location>
</feature>
<reference evidence="4 5" key="1">
    <citation type="submission" date="2020-08" db="EMBL/GenBank/DDBJ databases">
        <title>Sequencing the genomes of 1000 actinobacteria strains.</title>
        <authorList>
            <person name="Klenk H.-P."/>
        </authorList>
    </citation>
    <scope>NUCLEOTIDE SEQUENCE [LARGE SCALE GENOMIC DNA]</scope>
    <source>
        <strain evidence="4 5">DSM 44320</strain>
    </source>
</reference>
<keyword evidence="5" id="KW-1185">Reference proteome</keyword>
<dbReference type="CDD" id="cd00408">
    <property type="entry name" value="DHDPS-like"/>
    <property type="match status" value="1"/>
</dbReference>
<dbReference type="RefSeq" id="WP_221241459.1">
    <property type="nucleotide sequence ID" value="NZ_JACIBV010000001.1"/>
</dbReference>
<feature type="compositionally biased region" description="Basic residues" evidence="2">
    <location>
        <begin position="364"/>
        <end position="376"/>
    </location>
</feature>
<dbReference type="PANTHER" id="PTHR48080">
    <property type="entry name" value="D-GALACTONATE DEHYDRATASE-RELATED"/>
    <property type="match status" value="1"/>
</dbReference>
<dbReference type="Gene3D" id="3.30.390.10">
    <property type="entry name" value="Enolase-like, N-terminal domain"/>
    <property type="match status" value="1"/>
</dbReference>
<dbReference type="PANTHER" id="PTHR48080:SF2">
    <property type="entry name" value="D-GALACTONATE DEHYDRATASE"/>
    <property type="match status" value="1"/>
</dbReference>
<comment type="caution">
    <text evidence="4">The sequence shown here is derived from an EMBL/GenBank/DDBJ whole genome shotgun (WGS) entry which is preliminary data.</text>
</comment>